<proteinExistence type="predicted"/>
<name>A0A559J8Z8_9BACL</name>
<protein>
    <submittedName>
        <fullName evidence="1">Uncharacterized protein</fullName>
    </submittedName>
</protein>
<dbReference type="OrthoDB" id="2661274at2"/>
<sequence>MKVKLDPKDYESHEISWLCIKPMLIAVRGKDLQTKLEMYNQLNEGQQGLFLFYSFHNHTKTIAEFYWFSAYNINELKSWKGIRKGVLFFKDFKLADRLDEIEKFIASQSKLNRTISPTDLENDRKLFDEVKILHEKYTKDAELTIQLMNEWVLANKSEFIDNG</sequence>
<dbReference type="RefSeq" id="WP_144706428.1">
    <property type="nucleotide sequence ID" value="NZ_VNJJ01000017.1"/>
</dbReference>
<gene>
    <name evidence="1" type="ORF">FPZ45_21670</name>
</gene>
<keyword evidence="2" id="KW-1185">Reference proteome</keyword>
<dbReference type="Proteomes" id="UP000316330">
    <property type="component" value="Unassembled WGS sequence"/>
</dbReference>
<accession>A0A559J8Z8</accession>
<organism evidence="1 2">
    <name type="scientific">Cohnella terricola</name>
    <dbReference type="NCBI Taxonomy" id="1289167"/>
    <lineage>
        <taxon>Bacteria</taxon>
        <taxon>Bacillati</taxon>
        <taxon>Bacillota</taxon>
        <taxon>Bacilli</taxon>
        <taxon>Bacillales</taxon>
        <taxon>Paenibacillaceae</taxon>
        <taxon>Cohnella</taxon>
    </lineage>
</organism>
<evidence type="ECO:0000313" key="2">
    <source>
        <dbReference type="Proteomes" id="UP000316330"/>
    </source>
</evidence>
<reference evidence="1 2" key="1">
    <citation type="submission" date="2019-07" db="EMBL/GenBank/DDBJ databases">
        <authorList>
            <person name="Kim J."/>
        </authorList>
    </citation>
    <scope>NUCLEOTIDE SEQUENCE [LARGE SCALE GENOMIC DNA]</scope>
    <source>
        <strain evidence="1 2">G13</strain>
    </source>
</reference>
<dbReference type="EMBL" id="VNJJ01000017">
    <property type="protein sequence ID" value="TVX96316.1"/>
    <property type="molecule type" value="Genomic_DNA"/>
</dbReference>
<evidence type="ECO:0000313" key="1">
    <source>
        <dbReference type="EMBL" id="TVX96316.1"/>
    </source>
</evidence>
<comment type="caution">
    <text evidence="1">The sequence shown here is derived from an EMBL/GenBank/DDBJ whole genome shotgun (WGS) entry which is preliminary data.</text>
</comment>
<dbReference type="AlphaFoldDB" id="A0A559J8Z8"/>